<dbReference type="InterPro" id="IPR005358">
    <property type="entry name" value="Puta_zinc/iron-chelating_dom"/>
</dbReference>
<sequence length="80" mass="9338">MPEDDQVPRHFVTRNAQGVEVLAHNEEGWCAAIDPLHMRCSIYDERPSICRRFSMGGPYCRDVRATYRDQRLRGIPLTLY</sequence>
<reference evidence="1 2" key="1">
    <citation type="submission" date="2017-10" db="EMBL/GenBank/DDBJ databases">
        <title>Whole genome sequencing of members of genus Pseudoxanthomonas.</title>
        <authorList>
            <person name="Kumar S."/>
            <person name="Bansal K."/>
            <person name="Kaur A."/>
            <person name="Patil P."/>
            <person name="Sharma S."/>
            <person name="Patil P.B."/>
        </authorList>
    </citation>
    <scope>NUCLEOTIDE SEQUENCE [LARGE SCALE GENOMIC DNA]</scope>
    <source>
        <strain evidence="1 2">DSM 17801</strain>
    </source>
</reference>
<evidence type="ECO:0000313" key="1">
    <source>
        <dbReference type="EMBL" id="KAF1694128.1"/>
    </source>
</evidence>
<protein>
    <submittedName>
        <fullName evidence="1">Zinc/iron-chelating domain-containing protein</fullName>
    </submittedName>
</protein>
<dbReference type="Pfam" id="PF03692">
    <property type="entry name" value="CxxCxxCC"/>
    <property type="match status" value="1"/>
</dbReference>
<name>A0ABQ6Z6L9_9GAMM</name>
<organism evidence="1 2">
    <name type="scientific">Pseudoxanthomonas daejeonensis</name>
    <dbReference type="NCBI Taxonomy" id="266062"/>
    <lineage>
        <taxon>Bacteria</taxon>
        <taxon>Pseudomonadati</taxon>
        <taxon>Pseudomonadota</taxon>
        <taxon>Gammaproteobacteria</taxon>
        <taxon>Lysobacterales</taxon>
        <taxon>Lysobacteraceae</taxon>
        <taxon>Pseudoxanthomonas</taxon>
    </lineage>
</organism>
<proteinExistence type="predicted"/>
<dbReference type="EMBL" id="PDWN01000009">
    <property type="protein sequence ID" value="KAF1694128.1"/>
    <property type="molecule type" value="Genomic_DNA"/>
</dbReference>
<keyword evidence="2" id="KW-1185">Reference proteome</keyword>
<dbReference type="Proteomes" id="UP000788419">
    <property type="component" value="Unassembled WGS sequence"/>
</dbReference>
<gene>
    <name evidence="1" type="ORF">CSC65_10560</name>
</gene>
<evidence type="ECO:0000313" key="2">
    <source>
        <dbReference type="Proteomes" id="UP000788419"/>
    </source>
</evidence>
<comment type="caution">
    <text evidence="1">The sequence shown here is derived from an EMBL/GenBank/DDBJ whole genome shotgun (WGS) entry which is preliminary data.</text>
</comment>
<accession>A0ABQ6Z6L9</accession>